<evidence type="ECO:0000256" key="1">
    <source>
        <dbReference type="SAM" id="MobiDB-lite"/>
    </source>
</evidence>
<dbReference type="Proteomes" id="UP001150924">
    <property type="component" value="Unassembled WGS sequence"/>
</dbReference>
<gene>
    <name evidence="2" type="ORF">OV079_11255</name>
</gene>
<organism evidence="2 3">
    <name type="scientific">Nannocystis pusilla</name>
    <dbReference type="NCBI Taxonomy" id="889268"/>
    <lineage>
        <taxon>Bacteria</taxon>
        <taxon>Pseudomonadati</taxon>
        <taxon>Myxococcota</taxon>
        <taxon>Polyangia</taxon>
        <taxon>Nannocystales</taxon>
        <taxon>Nannocystaceae</taxon>
        <taxon>Nannocystis</taxon>
    </lineage>
</organism>
<sequence length="266" mass="27665">MLLALVACGGPPVDPRPAARPSDMPQAAGPIVQAPQDMSKQTCPEGQDLIGDLEWIPADARVAGLFDLGDPGVDEAAAELARASATTPGMPVVAALGLGFLGTQLQILRRQLRDAGLTPRELLLLHDPGGAVVWIVRVRCDLAVLQATLARAWGVTSRTTAAGPLAEPDPARGFPHDVVFLADDRLALVPAGAGGKLRRWLEGQAGPPDLGDRRRSETPGQALARLEPAPIRVVLAGRGLLAGDAASAPRTLRAWPARVALDATPP</sequence>
<dbReference type="AlphaFoldDB" id="A0A9X3EL91"/>
<dbReference type="EMBL" id="JAPNKE010000002">
    <property type="protein sequence ID" value="MCY1006128.1"/>
    <property type="molecule type" value="Genomic_DNA"/>
</dbReference>
<accession>A0A9X3EL91</accession>
<protein>
    <submittedName>
        <fullName evidence="2">Uncharacterized protein</fullName>
    </submittedName>
</protein>
<keyword evidence="3" id="KW-1185">Reference proteome</keyword>
<reference evidence="2" key="1">
    <citation type="submission" date="2022-11" db="EMBL/GenBank/DDBJ databases">
        <title>Minimal conservation of predation-associated metabolite biosynthetic gene clusters underscores biosynthetic potential of Myxococcota including descriptions for ten novel species: Archangium lansinium sp. nov., Myxococcus landrumus sp. nov., Nannocystis bai.</title>
        <authorList>
            <person name="Ahearne A."/>
            <person name="Stevens C."/>
            <person name="Phillips K."/>
        </authorList>
    </citation>
    <scope>NUCLEOTIDE SEQUENCE</scope>
    <source>
        <strain evidence="2">Na p29</strain>
    </source>
</reference>
<dbReference type="RefSeq" id="WP_267768157.1">
    <property type="nucleotide sequence ID" value="NZ_JAPNKE010000002.1"/>
</dbReference>
<comment type="caution">
    <text evidence="2">The sequence shown here is derived from an EMBL/GenBank/DDBJ whole genome shotgun (WGS) entry which is preliminary data.</text>
</comment>
<proteinExistence type="predicted"/>
<evidence type="ECO:0000313" key="3">
    <source>
        <dbReference type="Proteomes" id="UP001150924"/>
    </source>
</evidence>
<feature type="region of interest" description="Disordered" evidence="1">
    <location>
        <begin position="200"/>
        <end position="221"/>
    </location>
</feature>
<name>A0A9X3EL91_9BACT</name>
<evidence type="ECO:0000313" key="2">
    <source>
        <dbReference type="EMBL" id="MCY1006128.1"/>
    </source>
</evidence>